<evidence type="ECO:0000313" key="1">
    <source>
        <dbReference type="EMBL" id="CAK5077292.1"/>
    </source>
</evidence>
<comment type="caution">
    <text evidence="1">The sequence shown here is derived from an EMBL/GenBank/DDBJ whole genome shotgun (WGS) entry which is preliminary data.</text>
</comment>
<reference evidence="1" key="1">
    <citation type="submission" date="2023-11" db="EMBL/GenBank/DDBJ databases">
        <authorList>
            <person name="Poullet M."/>
        </authorList>
    </citation>
    <scope>NUCLEOTIDE SEQUENCE</scope>
    <source>
        <strain evidence="1">E1834</strain>
    </source>
</reference>
<name>A0ACB0ZE45_MELEN</name>
<protein>
    <submittedName>
        <fullName evidence="1">Uncharacterized protein</fullName>
    </submittedName>
</protein>
<gene>
    <name evidence="1" type="ORF">MENTE1834_LOCUS24199</name>
</gene>
<evidence type="ECO:0000313" key="2">
    <source>
        <dbReference type="Proteomes" id="UP001497535"/>
    </source>
</evidence>
<sequence length="222" mass="24449">MDGQKQPIWLSPDSGQRRRNGSSDGHCFIENFIELLLIFDTSANVKILDYRMMKESIKGFLLDHFDLRPNLGVRVGLLKYGDSVEVPVALGDYDSEAELLARIGETRRLKGEPNLPLALREAAGEFQLSGAGDALRIVLVWKSGNSSDSDGIQIQAAADTLRQQYGAKILAITAAGHYSNGDLALTGAEELIFAFDGWREAKPKRLAEVADKICEVCYSFQK</sequence>
<dbReference type="Proteomes" id="UP001497535">
    <property type="component" value="Unassembled WGS sequence"/>
</dbReference>
<dbReference type="EMBL" id="CAVMJV010000031">
    <property type="protein sequence ID" value="CAK5077292.1"/>
    <property type="molecule type" value="Genomic_DNA"/>
</dbReference>
<organism evidence="1 2">
    <name type="scientific">Meloidogyne enterolobii</name>
    <name type="common">Root-knot nematode worm</name>
    <name type="synonym">Meloidogyne mayaguensis</name>
    <dbReference type="NCBI Taxonomy" id="390850"/>
    <lineage>
        <taxon>Eukaryota</taxon>
        <taxon>Metazoa</taxon>
        <taxon>Ecdysozoa</taxon>
        <taxon>Nematoda</taxon>
        <taxon>Chromadorea</taxon>
        <taxon>Rhabditida</taxon>
        <taxon>Tylenchina</taxon>
        <taxon>Tylenchomorpha</taxon>
        <taxon>Tylenchoidea</taxon>
        <taxon>Meloidogynidae</taxon>
        <taxon>Meloidogyninae</taxon>
        <taxon>Meloidogyne</taxon>
    </lineage>
</organism>
<accession>A0ACB0ZE45</accession>
<proteinExistence type="predicted"/>
<keyword evidence="2" id="KW-1185">Reference proteome</keyword>